<dbReference type="PANTHER" id="PTHR12677:SF59">
    <property type="entry name" value="GOLGI APPARATUS MEMBRANE PROTEIN TVP38-RELATED"/>
    <property type="match status" value="1"/>
</dbReference>
<protein>
    <recommendedName>
        <fullName evidence="6">TVP38/TMEM64 family membrane protein</fullName>
    </recommendedName>
</protein>
<dbReference type="Proteomes" id="UP000325755">
    <property type="component" value="Chromosome"/>
</dbReference>
<feature type="transmembrane region" description="Helical" evidence="6">
    <location>
        <begin position="204"/>
        <end position="225"/>
    </location>
</feature>
<evidence type="ECO:0000256" key="1">
    <source>
        <dbReference type="ARBA" id="ARBA00004651"/>
    </source>
</evidence>
<accession>A0A5Q0BT21</accession>
<organism evidence="8 9">
    <name type="scientific">Candidatus Methylospira mobilis</name>
    <dbReference type="NCBI Taxonomy" id="1808979"/>
    <lineage>
        <taxon>Bacteria</taxon>
        <taxon>Pseudomonadati</taxon>
        <taxon>Pseudomonadota</taxon>
        <taxon>Gammaproteobacteria</taxon>
        <taxon>Methylococcales</taxon>
        <taxon>Methylococcaceae</taxon>
        <taxon>Candidatus Methylospira</taxon>
    </lineage>
</organism>
<dbReference type="GO" id="GO:0005886">
    <property type="term" value="C:plasma membrane"/>
    <property type="evidence" value="ECO:0007669"/>
    <property type="project" value="UniProtKB-SubCell"/>
</dbReference>
<dbReference type="OrthoDB" id="5562777at2"/>
<evidence type="ECO:0000256" key="4">
    <source>
        <dbReference type="ARBA" id="ARBA00022989"/>
    </source>
</evidence>
<name>A0A5Q0BT21_9GAMM</name>
<sequence length="235" mass="25529">MNKTVPAASNMQKKSSFISILLKGGLLLILLGLGALVYFSPIRVWLAQGALIKAQLAQFGMAAPAVFTLCTAMLVAIGVPRLLLCSLAGVIFGFAWAITLTQIGTVLGAYCTFLFMRLHGRDYAFQHFPRLRRFSRKLEGHGLMSVLIARQLPVNGFYNDIILALSPVSHRSFLAGTFIGFLPQGLTACLIGAGLIQADTTQGIQYMALALILSLLLGLGLRRWISVRKASYTLR</sequence>
<dbReference type="KEGG" id="mmob:F6R98_21085"/>
<feature type="transmembrane region" description="Helical" evidence="6">
    <location>
        <begin position="20"/>
        <end position="39"/>
    </location>
</feature>
<reference evidence="8 9" key="1">
    <citation type="submission" date="2019-09" db="EMBL/GenBank/DDBJ databases">
        <title>Ecophysiology of the spiral-shaped methanotroph Methylospira mobilis as revealed by the complete genome sequence.</title>
        <authorList>
            <person name="Oshkin I.Y."/>
            <person name="Dedysh S.N."/>
            <person name="Miroshnikov K."/>
            <person name="Danilova O.V."/>
            <person name="Hakobyan A."/>
            <person name="Liesack W."/>
        </authorList>
    </citation>
    <scope>NUCLEOTIDE SEQUENCE [LARGE SCALE GENOMIC DNA]</scope>
    <source>
        <strain evidence="8 9">Shm1</strain>
    </source>
</reference>
<feature type="transmembrane region" description="Helical" evidence="6">
    <location>
        <begin position="173"/>
        <end position="198"/>
    </location>
</feature>
<dbReference type="InterPro" id="IPR032816">
    <property type="entry name" value="VTT_dom"/>
</dbReference>
<evidence type="ECO:0000259" key="7">
    <source>
        <dbReference type="Pfam" id="PF09335"/>
    </source>
</evidence>
<dbReference type="EMBL" id="CP044205">
    <property type="protein sequence ID" value="QFY44816.1"/>
    <property type="molecule type" value="Genomic_DNA"/>
</dbReference>
<dbReference type="PANTHER" id="PTHR12677">
    <property type="entry name" value="GOLGI APPARATUS MEMBRANE PROTEIN TVP38-RELATED"/>
    <property type="match status" value="1"/>
</dbReference>
<evidence type="ECO:0000256" key="5">
    <source>
        <dbReference type="ARBA" id="ARBA00023136"/>
    </source>
</evidence>
<dbReference type="AlphaFoldDB" id="A0A5Q0BT21"/>
<comment type="subcellular location">
    <subcellularLocation>
        <location evidence="1 6">Cell membrane</location>
        <topology evidence="1 6">Multi-pass membrane protein</topology>
    </subcellularLocation>
</comment>
<evidence type="ECO:0000313" key="9">
    <source>
        <dbReference type="Proteomes" id="UP000325755"/>
    </source>
</evidence>
<feature type="transmembrane region" description="Helical" evidence="6">
    <location>
        <begin position="91"/>
        <end position="116"/>
    </location>
</feature>
<keyword evidence="4 6" id="KW-1133">Transmembrane helix</keyword>
<proteinExistence type="inferred from homology"/>
<dbReference type="Pfam" id="PF09335">
    <property type="entry name" value="VTT_dom"/>
    <property type="match status" value="1"/>
</dbReference>
<evidence type="ECO:0000256" key="6">
    <source>
        <dbReference type="RuleBase" id="RU366058"/>
    </source>
</evidence>
<feature type="transmembrane region" description="Helical" evidence="6">
    <location>
        <begin position="59"/>
        <end position="79"/>
    </location>
</feature>
<evidence type="ECO:0000313" key="8">
    <source>
        <dbReference type="EMBL" id="QFY44816.1"/>
    </source>
</evidence>
<keyword evidence="3 6" id="KW-0812">Transmembrane</keyword>
<feature type="domain" description="VTT" evidence="7">
    <location>
        <begin position="79"/>
        <end position="193"/>
    </location>
</feature>
<comment type="similarity">
    <text evidence="6">Belongs to the TVP38/TMEM64 family.</text>
</comment>
<gene>
    <name evidence="8" type="ORF">F6R98_21085</name>
</gene>
<dbReference type="InParanoid" id="A0A5Q0BT21"/>
<keyword evidence="2 6" id="KW-1003">Cell membrane</keyword>
<dbReference type="InterPro" id="IPR015414">
    <property type="entry name" value="TMEM64"/>
</dbReference>
<evidence type="ECO:0000256" key="3">
    <source>
        <dbReference type="ARBA" id="ARBA00022692"/>
    </source>
</evidence>
<keyword evidence="5 6" id="KW-0472">Membrane</keyword>
<keyword evidence="9" id="KW-1185">Reference proteome</keyword>
<evidence type="ECO:0000256" key="2">
    <source>
        <dbReference type="ARBA" id="ARBA00022475"/>
    </source>
</evidence>